<feature type="region of interest" description="Disordered" evidence="1">
    <location>
        <begin position="175"/>
        <end position="257"/>
    </location>
</feature>
<feature type="region of interest" description="Disordered" evidence="1">
    <location>
        <begin position="1"/>
        <end position="57"/>
    </location>
</feature>
<feature type="region of interest" description="Disordered" evidence="1">
    <location>
        <begin position="550"/>
        <end position="615"/>
    </location>
</feature>
<reference evidence="2" key="2">
    <citation type="journal article" date="2022" name="Elife">
        <title>Obligate sexual reproduction of a homothallic fungus closely related to the Cryptococcus pathogenic species complex.</title>
        <authorList>
            <person name="Passer A.R."/>
            <person name="Clancey S.A."/>
            <person name="Shea T."/>
            <person name="David-Palma M."/>
            <person name="Averette A.F."/>
            <person name="Boekhout T."/>
            <person name="Porcel B.M."/>
            <person name="Nowrousian M."/>
            <person name="Cuomo C.A."/>
            <person name="Sun S."/>
            <person name="Heitman J."/>
            <person name="Coelho M.A."/>
        </authorList>
    </citation>
    <scope>NUCLEOTIDE SEQUENCE</scope>
    <source>
        <strain evidence="2">CBS 7841</strain>
    </source>
</reference>
<feature type="compositionally biased region" description="Low complexity" evidence="1">
    <location>
        <begin position="587"/>
        <end position="606"/>
    </location>
</feature>
<proteinExistence type="predicted"/>
<feature type="compositionally biased region" description="Pro residues" evidence="1">
    <location>
        <begin position="558"/>
        <end position="585"/>
    </location>
</feature>
<feature type="compositionally biased region" description="Low complexity" evidence="1">
    <location>
        <begin position="488"/>
        <end position="525"/>
    </location>
</feature>
<dbReference type="KEGG" id="cdep:91089145"/>
<feature type="compositionally biased region" description="Basic and acidic residues" evidence="1">
    <location>
        <begin position="187"/>
        <end position="241"/>
    </location>
</feature>
<protein>
    <submittedName>
        <fullName evidence="2">Uncharacterized protein</fullName>
    </submittedName>
</protein>
<feature type="region of interest" description="Disordered" evidence="1">
    <location>
        <begin position="74"/>
        <end position="101"/>
    </location>
</feature>
<feature type="region of interest" description="Disordered" evidence="1">
    <location>
        <begin position="357"/>
        <end position="401"/>
    </location>
</feature>
<dbReference type="Proteomes" id="UP000094043">
    <property type="component" value="Chromosome 6"/>
</dbReference>
<gene>
    <name evidence="2" type="ORF">L203_104936</name>
</gene>
<accession>A0AAJ8JWB8</accession>
<organism evidence="2 3">
    <name type="scientific">Cryptococcus depauperatus CBS 7841</name>
    <dbReference type="NCBI Taxonomy" id="1295531"/>
    <lineage>
        <taxon>Eukaryota</taxon>
        <taxon>Fungi</taxon>
        <taxon>Dikarya</taxon>
        <taxon>Basidiomycota</taxon>
        <taxon>Agaricomycotina</taxon>
        <taxon>Tremellomycetes</taxon>
        <taxon>Tremellales</taxon>
        <taxon>Cryptococcaceae</taxon>
        <taxon>Cryptococcus</taxon>
    </lineage>
</organism>
<dbReference type="AlphaFoldDB" id="A0AAJ8JWB8"/>
<dbReference type="RefSeq" id="XP_066070406.1">
    <property type="nucleotide sequence ID" value="XM_066214309.1"/>
</dbReference>
<feature type="compositionally biased region" description="Polar residues" evidence="1">
    <location>
        <begin position="452"/>
        <end position="477"/>
    </location>
</feature>
<evidence type="ECO:0000313" key="2">
    <source>
        <dbReference type="EMBL" id="WVN89706.1"/>
    </source>
</evidence>
<evidence type="ECO:0000313" key="3">
    <source>
        <dbReference type="Proteomes" id="UP000094043"/>
    </source>
</evidence>
<reference evidence="2" key="3">
    <citation type="submission" date="2024-01" db="EMBL/GenBank/DDBJ databases">
        <authorList>
            <person name="Coelho M.A."/>
            <person name="David-Palma M."/>
            <person name="Shea T."/>
            <person name="Sun S."/>
            <person name="Cuomo C.A."/>
            <person name="Heitman J."/>
        </authorList>
    </citation>
    <scope>NUCLEOTIDE SEQUENCE</scope>
    <source>
        <strain evidence="2">CBS 7841</strain>
    </source>
</reference>
<evidence type="ECO:0000256" key="1">
    <source>
        <dbReference type="SAM" id="MobiDB-lite"/>
    </source>
</evidence>
<dbReference type="GeneID" id="91089145"/>
<name>A0AAJ8JWB8_9TREE</name>
<feature type="region of interest" description="Disordered" evidence="1">
    <location>
        <begin position="448"/>
        <end position="535"/>
    </location>
</feature>
<dbReference type="EMBL" id="CP143789">
    <property type="protein sequence ID" value="WVN89706.1"/>
    <property type="molecule type" value="Genomic_DNA"/>
</dbReference>
<reference evidence="2" key="1">
    <citation type="submission" date="2016-06" db="EMBL/GenBank/DDBJ databases">
        <authorList>
            <person name="Cuomo C."/>
            <person name="Litvintseva A."/>
            <person name="Heitman J."/>
            <person name="Chen Y."/>
            <person name="Sun S."/>
            <person name="Springer D."/>
            <person name="Dromer F."/>
            <person name="Young S."/>
            <person name="Zeng Q."/>
            <person name="Chapman S."/>
            <person name="Gujja S."/>
            <person name="Saif S."/>
            <person name="Birren B."/>
        </authorList>
    </citation>
    <scope>NUCLEOTIDE SEQUENCE</scope>
    <source>
        <strain evidence="2">CBS 7841</strain>
    </source>
</reference>
<keyword evidence="3" id="KW-1185">Reference proteome</keyword>
<feature type="compositionally biased region" description="Low complexity" evidence="1">
    <location>
        <begin position="379"/>
        <end position="392"/>
    </location>
</feature>
<sequence length="633" mass="69304">MSPISPTSHTSSLSPKTHSPDPNINPFSPLSPDLTPSQPVILNDSGSTNVDGEQASRPFISYSRRELLFIGKQCRKRGPPEGMGPLESWFGPNQNNSNFEDPAIASIHPSGRRNNNTNGGYGEGFGYGGGIGGSNRLGEKKLIKRLRRLPEGIDPPLHVAPTNPGEKVYTGQMGKFNVKNANTMRLGGDEPRKRNNKNNNEDWRSKQRENGHSFRGDRDRERSYQTRDRRSGNWNQNHRDEDEQPEWMNDSAPADPAIVGADDPLVKFIPGEDMIVAHKRAMKARNADDWRGGLPAFFGGDPAIASSSAPTAPIESKPKEMNANNYLVESKDDAEDSEHQAPSQSAFSSRFHKFFNNTSSTHNTRELPIEASGARATASVSDQTQSRSSSVQMPQSDNPMDQRKATLMGLLSTKALTPKLDTPLIHNESPHGQPYCSSGSLVDVSSSIPSSNTYGSSHRPPTNVLLQQLYGNPTSPSVPRDHSPTDPLQLLAQAQTQRQAQQFSSQHSTQTHQQPHMSQHMSLPPFSRPPPSMYPSGDSMGSLPDFPPFMRPPNFSQGPPPPSAGYLPMPPNGPFFQGPPRPPHAMPVGFGQPPQPPMQGQDIPQGRYPPGQMNLSQQDMLSTLFAGLNHRND</sequence>
<feature type="compositionally biased region" description="Polar residues" evidence="1">
    <location>
        <begin position="1"/>
        <end position="51"/>
    </location>
</feature>